<dbReference type="EMBL" id="AP004753">
    <property type="protein sequence ID" value="BAD27907.1"/>
    <property type="molecule type" value="Genomic_DNA"/>
</dbReference>
<feature type="region of interest" description="Disordered" evidence="1">
    <location>
        <begin position="50"/>
        <end position="124"/>
    </location>
</feature>
<gene>
    <name evidence="2" type="primary">P0508B05.11</name>
</gene>
<name>Q6ETW3_ORYSJ</name>
<evidence type="ECO:0000256" key="1">
    <source>
        <dbReference type="SAM" id="MobiDB-lite"/>
    </source>
</evidence>
<protein>
    <submittedName>
        <fullName evidence="2">Uncharacterized protein</fullName>
    </submittedName>
</protein>
<reference evidence="3" key="1">
    <citation type="journal article" date="2005" name="Nature">
        <title>The map-based sequence of the rice genome.</title>
        <authorList>
            <consortium name="International rice genome sequencing project (IRGSP)"/>
            <person name="Matsumoto T."/>
            <person name="Wu J."/>
            <person name="Kanamori H."/>
            <person name="Katayose Y."/>
            <person name="Fujisawa M."/>
            <person name="Namiki N."/>
            <person name="Mizuno H."/>
            <person name="Yamamoto K."/>
            <person name="Antonio B.A."/>
            <person name="Baba T."/>
            <person name="Sakata K."/>
            <person name="Nagamura Y."/>
            <person name="Aoki H."/>
            <person name="Arikawa K."/>
            <person name="Arita K."/>
            <person name="Bito T."/>
            <person name="Chiden Y."/>
            <person name="Fujitsuka N."/>
            <person name="Fukunaka R."/>
            <person name="Hamada M."/>
            <person name="Harada C."/>
            <person name="Hayashi A."/>
            <person name="Hijishita S."/>
            <person name="Honda M."/>
            <person name="Hosokawa S."/>
            <person name="Ichikawa Y."/>
            <person name="Idonuma A."/>
            <person name="Iijima M."/>
            <person name="Ikeda M."/>
            <person name="Ikeno M."/>
            <person name="Ito K."/>
            <person name="Ito S."/>
            <person name="Ito T."/>
            <person name="Ito Y."/>
            <person name="Ito Y."/>
            <person name="Iwabuchi A."/>
            <person name="Kamiya K."/>
            <person name="Karasawa W."/>
            <person name="Kurita K."/>
            <person name="Katagiri S."/>
            <person name="Kikuta A."/>
            <person name="Kobayashi H."/>
            <person name="Kobayashi N."/>
            <person name="Machita K."/>
            <person name="Maehara T."/>
            <person name="Masukawa M."/>
            <person name="Mizubayashi T."/>
            <person name="Mukai Y."/>
            <person name="Nagasaki H."/>
            <person name="Nagata Y."/>
            <person name="Naito S."/>
            <person name="Nakashima M."/>
            <person name="Nakama Y."/>
            <person name="Nakamichi Y."/>
            <person name="Nakamura M."/>
            <person name="Meguro A."/>
            <person name="Negishi M."/>
            <person name="Ohta I."/>
            <person name="Ohta T."/>
            <person name="Okamoto M."/>
            <person name="Ono N."/>
            <person name="Saji S."/>
            <person name="Sakaguchi M."/>
            <person name="Sakai K."/>
            <person name="Shibata M."/>
            <person name="Shimokawa T."/>
            <person name="Song J."/>
            <person name="Takazaki Y."/>
            <person name="Terasawa K."/>
            <person name="Tsugane M."/>
            <person name="Tsuji K."/>
            <person name="Ueda S."/>
            <person name="Waki K."/>
            <person name="Yamagata H."/>
            <person name="Yamamoto M."/>
            <person name="Yamamoto S."/>
            <person name="Yamane H."/>
            <person name="Yoshiki S."/>
            <person name="Yoshihara R."/>
            <person name="Yukawa K."/>
            <person name="Zhong H."/>
            <person name="Yano M."/>
            <person name="Yuan Q."/>
            <person name="Ouyang S."/>
            <person name="Liu J."/>
            <person name="Jones K.M."/>
            <person name="Gansberger K."/>
            <person name="Moffat K."/>
            <person name="Hill J."/>
            <person name="Bera J."/>
            <person name="Fadrosh D."/>
            <person name="Jin S."/>
            <person name="Johri S."/>
            <person name="Kim M."/>
            <person name="Overton L."/>
            <person name="Reardon M."/>
            <person name="Tsitrin T."/>
            <person name="Vuong H."/>
            <person name="Weaver B."/>
            <person name="Ciecko A."/>
            <person name="Tallon L."/>
            <person name="Jackson J."/>
            <person name="Pai G."/>
            <person name="Aken S.V."/>
            <person name="Utterback T."/>
            <person name="Reidmuller S."/>
            <person name="Feldblyum T."/>
            <person name="Hsiao J."/>
            <person name="Zismann V."/>
            <person name="Iobst S."/>
            <person name="de Vazeille A.R."/>
            <person name="Buell C.R."/>
            <person name="Ying K."/>
            <person name="Li Y."/>
            <person name="Lu T."/>
            <person name="Huang Y."/>
            <person name="Zhao Q."/>
            <person name="Feng Q."/>
            <person name="Zhang L."/>
            <person name="Zhu J."/>
            <person name="Weng Q."/>
            <person name="Mu J."/>
            <person name="Lu Y."/>
            <person name="Fan D."/>
            <person name="Liu Y."/>
            <person name="Guan J."/>
            <person name="Zhang Y."/>
            <person name="Yu S."/>
            <person name="Liu X."/>
            <person name="Zhang Y."/>
            <person name="Hong G."/>
            <person name="Han B."/>
            <person name="Choisne N."/>
            <person name="Demange N."/>
            <person name="Orjeda G."/>
            <person name="Samain S."/>
            <person name="Cattolico L."/>
            <person name="Pelletier E."/>
            <person name="Couloux A."/>
            <person name="Segurens B."/>
            <person name="Wincker P."/>
            <person name="D'Hont A."/>
            <person name="Scarpelli C."/>
            <person name="Weissenbach J."/>
            <person name="Salanoubat M."/>
            <person name="Quetier F."/>
            <person name="Yu Y."/>
            <person name="Kim H.R."/>
            <person name="Rambo T."/>
            <person name="Currie J."/>
            <person name="Collura K."/>
            <person name="Luo M."/>
            <person name="Yang T."/>
            <person name="Ammiraju J.S.S."/>
            <person name="Engler F."/>
            <person name="Soderlund C."/>
            <person name="Wing R.A."/>
            <person name="Palmer L.E."/>
            <person name="de la Bastide M."/>
            <person name="Spiegel L."/>
            <person name="Nascimento L."/>
            <person name="Zutavern T."/>
            <person name="O'Shaughnessy A."/>
            <person name="Dike S."/>
            <person name="Dedhia N."/>
            <person name="Preston R."/>
            <person name="Balija V."/>
            <person name="McCombie W.R."/>
            <person name="Chow T."/>
            <person name="Chen H."/>
            <person name="Chung M."/>
            <person name="Chen C."/>
            <person name="Shaw J."/>
            <person name="Wu H."/>
            <person name="Hsiao K."/>
            <person name="Chao Y."/>
            <person name="Chu M."/>
            <person name="Cheng C."/>
            <person name="Hour A."/>
            <person name="Lee P."/>
            <person name="Lin S."/>
            <person name="Lin Y."/>
            <person name="Liou J."/>
            <person name="Liu S."/>
            <person name="Hsing Y."/>
            <person name="Raghuvanshi S."/>
            <person name="Mohanty A."/>
            <person name="Bharti A.K."/>
            <person name="Gaur A."/>
            <person name="Gupta V."/>
            <person name="Kumar D."/>
            <person name="Ravi V."/>
            <person name="Vij S."/>
            <person name="Kapur A."/>
            <person name="Khurana P."/>
            <person name="Khurana P."/>
            <person name="Khurana J.P."/>
            <person name="Tyagi A.K."/>
            <person name="Gaikwad K."/>
            <person name="Singh A."/>
            <person name="Dalal V."/>
            <person name="Srivastava S."/>
            <person name="Dixit A."/>
            <person name="Pal A.K."/>
            <person name="Ghazi I.A."/>
            <person name="Yadav M."/>
            <person name="Pandit A."/>
            <person name="Bhargava A."/>
            <person name="Sureshbabu K."/>
            <person name="Batra K."/>
            <person name="Sharma T.R."/>
            <person name="Mohapatra T."/>
            <person name="Singh N.K."/>
            <person name="Messing J."/>
            <person name="Nelson A.B."/>
            <person name="Fuks G."/>
            <person name="Kavchok S."/>
            <person name="Keizer G."/>
            <person name="Linton E."/>
            <person name="Llaca V."/>
            <person name="Song R."/>
            <person name="Tanyolac B."/>
            <person name="Young S."/>
            <person name="Ho-Il K."/>
            <person name="Hahn J.H."/>
            <person name="Sangsakoo G."/>
            <person name="Vanavichit A."/>
            <person name="de Mattos Luiz.A.T."/>
            <person name="Zimmer P.D."/>
            <person name="Malone G."/>
            <person name="Dellagostin O."/>
            <person name="de Oliveira A.C."/>
            <person name="Bevan M."/>
            <person name="Bancroft I."/>
            <person name="Minx P."/>
            <person name="Cordum H."/>
            <person name="Wilson R."/>
            <person name="Cheng Z."/>
            <person name="Jin W."/>
            <person name="Jiang J."/>
            <person name="Leong S.A."/>
            <person name="Iwama H."/>
            <person name="Gojobori T."/>
            <person name="Itoh T."/>
            <person name="Niimura Y."/>
            <person name="Fujii Y."/>
            <person name="Habara T."/>
            <person name="Sakai H."/>
            <person name="Sato Y."/>
            <person name="Wilson G."/>
            <person name="Kumar K."/>
            <person name="McCouch S."/>
            <person name="Juretic N."/>
            <person name="Hoen D."/>
            <person name="Wright S."/>
            <person name="Bruskiewich R."/>
            <person name="Bureau T."/>
            <person name="Miyao A."/>
            <person name="Hirochika H."/>
            <person name="Nishikawa T."/>
            <person name="Kadowaki K."/>
            <person name="Sugiura M."/>
            <person name="Burr B."/>
            <person name="Sasaki T."/>
        </authorList>
    </citation>
    <scope>NUCLEOTIDE SEQUENCE [LARGE SCALE GENOMIC DNA]</scope>
    <source>
        <strain evidence="3">cv. Nipponbare</strain>
    </source>
</reference>
<organism evidence="2 3">
    <name type="scientific">Oryza sativa subsp. japonica</name>
    <name type="common">Rice</name>
    <dbReference type="NCBI Taxonomy" id="39947"/>
    <lineage>
        <taxon>Eukaryota</taxon>
        <taxon>Viridiplantae</taxon>
        <taxon>Streptophyta</taxon>
        <taxon>Embryophyta</taxon>
        <taxon>Tracheophyta</taxon>
        <taxon>Spermatophyta</taxon>
        <taxon>Magnoliopsida</taxon>
        <taxon>Liliopsida</taxon>
        <taxon>Poales</taxon>
        <taxon>Poaceae</taxon>
        <taxon>BOP clade</taxon>
        <taxon>Oryzoideae</taxon>
        <taxon>Oryzeae</taxon>
        <taxon>Oryzinae</taxon>
        <taxon>Oryza</taxon>
        <taxon>Oryza sativa</taxon>
    </lineage>
</organism>
<reference evidence="3" key="2">
    <citation type="journal article" date="2008" name="Nucleic Acids Res.">
        <title>The rice annotation project database (RAP-DB): 2008 update.</title>
        <authorList>
            <consortium name="The rice annotation project (RAP)"/>
        </authorList>
    </citation>
    <scope>GENOME REANNOTATION</scope>
    <source>
        <strain evidence="3">cv. Nipponbare</strain>
    </source>
</reference>
<accession>Q6ETW3</accession>
<evidence type="ECO:0000313" key="3">
    <source>
        <dbReference type="Proteomes" id="UP000000763"/>
    </source>
</evidence>
<evidence type="ECO:0000313" key="2">
    <source>
        <dbReference type="EMBL" id="BAD27907.1"/>
    </source>
</evidence>
<proteinExistence type="predicted"/>
<dbReference type="Proteomes" id="UP000000763">
    <property type="component" value="Chromosome 2"/>
</dbReference>
<sequence>MSVLLIPTVFSSRLRPRQSRRPESSIRRRRAVLRDLLQCTVPERVRTRCRVGGDSRAGDATSPRGRREAEMSLSGQHGMGPARGVGATPSYRSRHLAPPPRGCLATYAHTRGTTGQLPGTRRPG</sequence>
<dbReference type="AlphaFoldDB" id="Q6ETW3"/>